<keyword evidence="3" id="KW-1185">Reference proteome</keyword>
<evidence type="ECO:0000313" key="2">
    <source>
        <dbReference type="EMBL" id="MBB5916835.1"/>
    </source>
</evidence>
<dbReference type="Proteomes" id="UP000540412">
    <property type="component" value="Unassembled WGS sequence"/>
</dbReference>
<dbReference type="AlphaFoldDB" id="A0A7W9PIQ1"/>
<name>A0A7W9PIQ1_9NOCA</name>
<evidence type="ECO:0000313" key="3">
    <source>
        <dbReference type="Proteomes" id="UP000540412"/>
    </source>
</evidence>
<evidence type="ECO:0000259" key="1">
    <source>
        <dbReference type="Pfam" id="PF01156"/>
    </source>
</evidence>
<dbReference type="GO" id="GO:0016799">
    <property type="term" value="F:hydrolase activity, hydrolyzing N-glycosyl compounds"/>
    <property type="evidence" value="ECO:0007669"/>
    <property type="project" value="InterPro"/>
</dbReference>
<proteinExistence type="predicted"/>
<accession>A0A7W9PIQ1</accession>
<reference evidence="2 3" key="1">
    <citation type="submission" date="2020-08" db="EMBL/GenBank/DDBJ databases">
        <title>Sequencing the genomes of 1000 actinobacteria strains.</title>
        <authorList>
            <person name="Klenk H.-P."/>
        </authorList>
    </citation>
    <scope>NUCLEOTIDE SEQUENCE [LARGE SCALE GENOMIC DNA]</scope>
    <source>
        <strain evidence="2 3">DSM 43582</strain>
    </source>
</reference>
<dbReference type="EMBL" id="JACHIT010000002">
    <property type="protein sequence ID" value="MBB5916835.1"/>
    <property type="molecule type" value="Genomic_DNA"/>
</dbReference>
<keyword evidence="2" id="KW-0378">Hydrolase</keyword>
<dbReference type="InterPro" id="IPR036452">
    <property type="entry name" value="Ribo_hydro-like"/>
</dbReference>
<feature type="domain" description="Inosine/uridine-preferring nucleoside hydrolase" evidence="1">
    <location>
        <begin position="17"/>
        <end position="262"/>
    </location>
</feature>
<dbReference type="InterPro" id="IPR001910">
    <property type="entry name" value="Inosine/uridine_hydrolase_dom"/>
</dbReference>
<dbReference type="SUPFAM" id="SSF53590">
    <property type="entry name" value="Nucleoside hydrolase"/>
    <property type="match status" value="1"/>
</dbReference>
<sequence>MTSLLFDRRGRARPPLVVFSTDAGYDVDDFVSLVIAARLCERLAVVSSDETHRRRARILRSLLALLGRPDVEVFEGVDLGGHRRFLLDHELPTSPGAAFRQLGDLAKMIAAEHEPVIWVGQGAMSELAYLLTAAPHLAHAIRVTQMGGWLDNYRDPTRASHNLHIDQPAAGVALRLAHRPRLVLSDHTNTDRLAAWPHSPMPHWLATSSEPWARLVGENFTTWWFWQQKRGKPARTRFHDPVTLLAALGEPYVSFTPERIRILPDARTVRDPDGIHAEVSTGIDHQAAMTRIHHIVCAA</sequence>
<dbReference type="Pfam" id="PF01156">
    <property type="entry name" value="IU_nuc_hydro"/>
    <property type="match status" value="1"/>
</dbReference>
<gene>
    <name evidence="2" type="ORF">BJY24_005747</name>
</gene>
<dbReference type="Gene3D" id="3.90.245.10">
    <property type="entry name" value="Ribonucleoside hydrolase-like"/>
    <property type="match status" value="1"/>
</dbReference>
<organism evidence="2 3">
    <name type="scientific">Nocardia transvalensis</name>
    <dbReference type="NCBI Taxonomy" id="37333"/>
    <lineage>
        <taxon>Bacteria</taxon>
        <taxon>Bacillati</taxon>
        <taxon>Actinomycetota</taxon>
        <taxon>Actinomycetes</taxon>
        <taxon>Mycobacteriales</taxon>
        <taxon>Nocardiaceae</taxon>
        <taxon>Nocardia</taxon>
    </lineage>
</organism>
<comment type="caution">
    <text evidence="2">The sequence shown here is derived from an EMBL/GenBank/DDBJ whole genome shotgun (WGS) entry which is preliminary data.</text>
</comment>
<dbReference type="RefSeq" id="WP_051162901.1">
    <property type="nucleotide sequence ID" value="NZ_JACHIT010000002.1"/>
</dbReference>
<protein>
    <submittedName>
        <fullName evidence="2">Inosine-uridine nucleoside N-ribohydrolase</fullName>
    </submittedName>
</protein>